<comment type="caution">
    <text evidence="1">The sequence shown here is derived from an EMBL/GenBank/DDBJ whole genome shotgun (WGS) entry which is preliminary data.</text>
</comment>
<accession>A0ACC2U610</accession>
<evidence type="ECO:0000313" key="2">
    <source>
        <dbReference type="Proteomes" id="UP001165960"/>
    </source>
</evidence>
<proteinExistence type="predicted"/>
<keyword evidence="2" id="KW-1185">Reference proteome</keyword>
<organism evidence="1 2">
    <name type="scientific">Entomophthora muscae</name>
    <dbReference type="NCBI Taxonomy" id="34485"/>
    <lineage>
        <taxon>Eukaryota</taxon>
        <taxon>Fungi</taxon>
        <taxon>Fungi incertae sedis</taxon>
        <taxon>Zoopagomycota</taxon>
        <taxon>Entomophthoromycotina</taxon>
        <taxon>Entomophthoromycetes</taxon>
        <taxon>Entomophthorales</taxon>
        <taxon>Entomophthoraceae</taxon>
        <taxon>Entomophthora</taxon>
    </lineage>
</organism>
<gene>
    <name evidence="1" type="ORF">DSO57_1008943</name>
</gene>
<reference evidence="1" key="1">
    <citation type="submission" date="2022-04" db="EMBL/GenBank/DDBJ databases">
        <title>Genome of the entomopathogenic fungus Entomophthora muscae.</title>
        <authorList>
            <person name="Elya C."/>
            <person name="Lovett B.R."/>
            <person name="Lee E."/>
            <person name="Macias A.M."/>
            <person name="Hajek A.E."/>
            <person name="De Bivort B.L."/>
            <person name="Kasson M.T."/>
            <person name="De Fine Licht H.H."/>
            <person name="Stajich J.E."/>
        </authorList>
    </citation>
    <scope>NUCLEOTIDE SEQUENCE</scope>
    <source>
        <strain evidence="1">Berkeley</strain>
    </source>
</reference>
<evidence type="ECO:0000313" key="1">
    <source>
        <dbReference type="EMBL" id="KAJ9081986.1"/>
    </source>
</evidence>
<name>A0ACC2U610_9FUNG</name>
<dbReference type="EMBL" id="QTSX02001448">
    <property type="protein sequence ID" value="KAJ9081986.1"/>
    <property type="molecule type" value="Genomic_DNA"/>
</dbReference>
<sequence length="89" mass="9792">MGEASSRAIELSIVNWVIKEKIPLAVASTESFYSMLRQINPNISLPTRKRLHQLVSAEFQTILEGVSASSSNYPSTPESASEKAICPRQ</sequence>
<protein>
    <submittedName>
        <fullName evidence="1">Uncharacterized protein</fullName>
    </submittedName>
</protein>
<dbReference type="Proteomes" id="UP001165960">
    <property type="component" value="Unassembled WGS sequence"/>
</dbReference>